<evidence type="ECO:0000256" key="6">
    <source>
        <dbReference type="ARBA" id="ARBA00022801"/>
    </source>
</evidence>
<dbReference type="PANTHER" id="PTHR42926:SF1">
    <property type="entry name" value="CIRCADIAN CLOCK OSCILLATOR PROTEIN KAIC 1"/>
    <property type="match status" value="1"/>
</dbReference>
<dbReference type="CDD" id="cd01124">
    <property type="entry name" value="KaiC-like"/>
    <property type="match status" value="1"/>
</dbReference>
<evidence type="ECO:0000313" key="9">
    <source>
        <dbReference type="Proteomes" id="UP000584642"/>
    </source>
</evidence>
<dbReference type="InterPro" id="IPR030665">
    <property type="entry name" value="KaiC"/>
</dbReference>
<dbReference type="Gene3D" id="3.40.50.300">
    <property type="entry name" value="P-loop containing nucleotide triphosphate hydrolases"/>
    <property type="match status" value="2"/>
</dbReference>
<dbReference type="Pfam" id="PF06745">
    <property type="entry name" value="ATPase"/>
    <property type="match status" value="2"/>
</dbReference>
<name>A0ABX2TBJ5_9PROT</name>
<evidence type="ECO:0000256" key="4">
    <source>
        <dbReference type="ARBA" id="ARBA00022737"/>
    </source>
</evidence>
<dbReference type="PIRSF" id="PIRSF039117">
    <property type="entry name" value="KaiC"/>
    <property type="match status" value="1"/>
</dbReference>
<accession>A0ABX2TBJ5</accession>
<dbReference type="InterPro" id="IPR014774">
    <property type="entry name" value="KaiC-like_dom"/>
</dbReference>
<dbReference type="Proteomes" id="UP000584642">
    <property type="component" value="Unassembled WGS sequence"/>
</dbReference>
<evidence type="ECO:0000256" key="3">
    <source>
        <dbReference type="ARBA" id="ARBA00022679"/>
    </source>
</evidence>
<keyword evidence="3" id="KW-0808">Transferase</keyword>
<keyword evidence="2" id="KW-0597">Phosphoprotein</keyword>
<keyword evidence="8" id="KW-0723">Serine/threonine-protein kinase</keyword>
<dbReference type="InterPro" id="IPR010624">
    <property type="entry name" value="KaiC_dom"/>
</dbReference>
<dbReference type="SMART" id="SM00382">
    <property type="entry name" value="AAA"/>
    <property type="match status" value="2"/>
</dbReference>
<dbReference type="PANTHER" id="PTHR42926">
    <property type="match status" value="1"/>
</dbReference>
<sequence length="490" mass="52723">MGGRLADILERLTTGIDGLDRVLRGGLVQGGAYIVQGRPGAGKTILANQTCFHHARQGGCVLYVTLLAESHTHLFRHLSTLEFFDRGLIPDQVYYINANGTLADSGLPGFVDLLRGEMKRRRATLLVVDGLLTIRETAGSHIDLKECLQAVQGHAEFAGCTVLMLTSADLDEVSPEHTMADGIIELAEDLAGVRAIRRLTVSKHRGSEKLGGLHQFEISARGMSVHPRLEAVYATPSIEDTVLTERTSTGIPALDFILGGGVARASTTLVLGASGTGKTTLGLNFLGQASPEEPALHFGFYETPPRLRAKAQLLGIDLDGMVASGALDILWQPATENLLDAVGHRLLDAVERRGVRRLFIDGFGGFHKASTNPARFLNFATALVNELRARGVTTVATWEVPRLFGGSVEAPMPEISSIVENLLLLRFAEVGARVHRLLAILKMRDSAYDPQIREFRITGHGIELAPTAESAEALLAGSARVQTPPADQPH</sequence>
<proteinExistence type="predicted"/>
<dbReference type="InterPro" id="IPR027417">
    <property type="entry name" value="P-loop_NTPase"/>
</dbReference>
<dbReference type="PROSITE" id="PS51146">
    <property type="entry name" value="KAIC"/>
    <property type="match status" value="1"/>
</dbReference>
<comment type="caution">
    <text evidence="8">The sequence shown here is derived from an EMBL/GenBank/DDBJ whole genome shotgun (WGS) entry which is preliminary data.</text>
</comment>
<keyword evidence="4" id="KW-0677">Repeat</keyword>
<dbReference type="InterPro" id="IPR051347">
    <property type="entry name" value="Circadian_clock_KaiC-rel"/>
</dbReference>
<dbReference type="GO" id="GO:0004674">
    <property type="term" value="F:protein serine/threonine kinase activity"/>
    <property type="evidence" value="ECO:0007669"/>
    <property type="project" value="UniProtKB-KW"/>
</dbReference>
<evidence type="ECO:0000313" key="8">
    <source>
        <dbReference type="EMBL" id="NYZ21549.1"/>
    </source>
</evidence>
<dbReference type="EC" id="2.7.11.1" evidence="1"/>
<keyword evidence="9" id="KW-1185">Reference proteome</keyword>
<keyword evidence="5 8" id="KW-0418">Kinase</keyword>
<dbReference type="EMBL" id="JABFDB010000012">
    <property type="protein sequence ID" value="NYZ21549.1"/>
    <property type="molecule type" value="Genomic_DNA"/>
</dbReference>
<evidence type="ECO:0000256" key="2">
    <source>
        <dbReference type="ARBA" id="ARBA00022553"/>
    </source>
</evidence>
<reference evidence="8 9" key="1">
    <citation type="submission" date="2020-05" db="EMBL/GenBank/DDBJ databases">
        <title>Azospirillum oleiclasticum sp. nov, a nitrogen-fixing and heavy crude oil-emulsifying bacterium isolated from the crude oil of Yumen Oilfield.</title>
        <authorList>
            <person name="Wu D."/>
            <person name="Cai M."/>
            <person name="Zhang X."/>
        </authorList>
    </citation>
    <scope>NUCLEOTIDE SEQUENCE [LARGE SCALE GENOMIC DNA]</scope>
    <source>
        <strain evidence="8 9">ROY-1-1-2</strain>
    </source>
</reference>
<dbReference type="SUPFAM" id="SSF52540">
    <property type="entry name" value="P-loop containing nucleoside triphosphate hydrolases"/>
    <property type="match status" value="2"/>
</dbReference>
<evidence type="ECO:0000259" key="7">
    <source>
        <dbReference type="PROSITE" id="PS51146"/>
    </source>
</evidence>
<organism evidence="8 9">
    <name type="scientific">Azospirillum oleiclasticum</name>
    <dbReference type="NCBI Taxonomy" id="2735135"/>
    <lineage>
        <taxon>Bacteria</taxon>
        <taxon>Pseudomonadati</taxon>
        <taxon>Pseudomonadota</taxon>
        <taxon>Alphaproteobacteria</taxon>
        <taxon>Rhodospirillales</taxon>
        <taxon>Azospirillaceae</taxon>
        <taxon>Azospirillum</taxon>
    </lineage>
</organism>
<dbReference type="RefSeq" id="WP_180283324.1">
    <property type="nucleotide sequence ID" value="NZ_JABFDB010000012.1"/>
</dbReference>
<gene>
    <name evidence="8" type="ORF">HND93_17695</name>
</gene>
<dbReference type="InterPro" id="IPR003593">
    <property type="entry name" value="AAA+_ATPase"/>
</dbReference>
<keyword evidence="6" id="KW-0378">Hydrolase</keyword>
<evidence type="ECO:0000256" key="1">
    <source>
        <dbReference type="ARBA" id="ARBA00012513"/>
    </source>
</evidence>
<protein>
    <recommendedName>
        <fullName evidence="1">non-specific serine/threonine protein kinase</fullName>
        <ecNumber evidence="1">2.7.11.1</ecNumber>
    </recommendedName>
</protein>
<evidence type="ECO:0000256" key="5">
    <source>
        <dbReference type="ARBA" id="ARBA00022777"/>
    </source>
</evidence>
<feature type="domain" description="KaiC" evidence="7">
    <location>
        <begin position="245"/>
        <end position="478"/>
    </location>
</feature>